<dbReference type="AlphaFoldDB" id="A0A9P0HZL0"/>
<evidence type="ECO:0000256" key="1">
    <source>
        <dbReference type="ARBA" id="ARBA00001946"/>
    </source>
</evidence>
<dbReference type="GO" id="GO:0008821">
    <property type="term" value="F:crossover junction DNA endonuclease activity"/>
    <property type="evidence" value="ECO:0007669"/>
    <property type="project" value="UniProtKB-UniRule"/>
</dbReference>
<organism evidence="16 17">
    <name type="scientific">Spodoptera littoralis</name>
    <name type="common">Egyptian cotton leafworm</name>
    <dbReference type="NCBI Taxonomy" id="7109"/>
    <lineage>
        <taxon>Eukaryota</taxon>
        <taxon>Metazoa</taxon>
        <taxon>Ecdysozoa</taxon>
        <taxon>Arthropoda</taxon>
        <taxon>Hexapoda</taxon>
        <taxon>Insecta</taxon>
        <taxon>Pterygota</taxon>
        <taxon>Neoptera</taxon>
        <taxon>Endopterygota</taxon>
        <taxon>Lepidoptera</taxon>
        <taxon>Glossata</taxon>
        <taxon>Ditrysia</taxon>
        <taxon>Noctuoidea</taxon>
        <taxon>Noctuidae</taxon>
        <taxon>Amphipyrinae</taxon>
        <taxon>Spodoptera</taxon>
    </lineage>
</organism>
<proteinExistence type="inferred from homology"/>
<dbReference type="Proteomes" id="UP001153321">
    <property type="component" value="Chromosome 13"/>
</dbReference>
<dbReference type="GO" id="GO:0003677">
    <property type="term" value="F:DNA binding"/>
    <property type="evidence" value="ECO:0007669"/>
    <property type="project" value="UniProtKB-UniRule"/>
</dbReference>
<keyword evidence="17" id="KW-1185">Reference proteome</keyword>
<comment type="function">
    <text evidence="13">Interacts with EME1 to form a DNA structure-specific endonuclease with substrate preference for branched DNA structures with a 5'-end at the branch nick. Typical substrates include 3'-flap structures, D-loops, replication forks and nicked Holliday junctions. May be required in mitosis for the processing of stalled or collapsed replication fork intermediates. May be required in meiosis for the repair of meiosis-specific double strand breaks subsequent to single-end invasion (SEI).</text>
</comment>
<dbReference type="FunFam" id="3.40.50.10130:FF:000003">
    <property type="entry name" value="Crossover junction endonuclease MUS81"/>
    <property type="match status" value="1"/>
</dbReference>
<evidence type="ECO:0000256" key="13">
    <source>
        <dbReference type="RuleBase" id="RU369042"/>
    </source>
</evidence>
<dbReference type="InterPro" id="IPR047417">
    <property type="entry name" value="WHD_MUS81"/>
</dbReference>
<keyword evidence="12 13" id="KW-0539">Nucleus</keyword>
<evidence type="ECO:0000256" key="8">
    <source>
        <dbReference type="ARBA" id="ARBA00022801"/>
    </source>
</evidence>
<comment type="cofactor">
    <cofactor evidence="1 13">
        <name>Mg(2+)</name>
        <dbReference type="ChEBI" id="CHEBI:18420"/>
    </cofactor>
</comment>
<evidence type="ECO:0000256" key="6">
    <source>
        <dbReference type="ARBA" id="ARBA00022759"/>
    </source>
</evidence>
<comment type="subunit">
    <text evidence="13">Interacts with EME1.</text>
</comment>
<evidence type="ECO:0000256" key="7">
    <source>
        <dbReference type="ARBA" id="ARBA00022763"/>
    </source>
</evidence>
<dbReference type="GO" id="GO:0000727">
    <property type="term" value="P:double-strand break repair via break-induced replication"/>
    <property type="evidence" value="ECO:0007669"/>
    <property type="project" value="UniProtKB-UniRule"/>
</dbReference>
<feature type="compositionally biased region" description="Low complexity" evidence="14">
    <location>
        <begin position="106"/>
        <end position="118"/>
    </location>
</feature>
<comment type="similarity">
    <text evidence="3 13">Belongs to the XPF family.</text>
</comment>
<name>A0A9P0HZL0_SPOLI</name>
<dbReference type="GO" id="GO:0006308">
    <property type="term" value="P:DNA catabolic process"/>
    <property type="evidence" value="ECO:0007669"/>
    <property type="project" value="UniProtKB-UniRule"/>
</dbReference>
<dbReference type="InterPro" id="IPR042530">
    <property type="entry name" value="EME1/EME2_C"/>
</dbReference>
<dbReference type="FunFam" id="1.10.10.10:FF:000307">
    <property type="entry name" value="Crossover junction endonuclease MUS81"/>
    <property type="match status" value="1"/>
</dbReference>
<dbReference type="Pfam" id="PF02732">
    <property type="entry name" value="ERCC4"/>
    <property type="match status" value="1"/>
</dbReference>
<feature type="compositionally biased region" description="Polar residues" evidence="14">
    <location>
        <begin position="119"/>
        <end position="134"/>
    </location>
</feature>
<evidence type="ECO:0000259" key="15">
    <source>
        <dbReference type="SMART" id="SM00891"/>
    </source>
</evidence>
<dbReference type="GO" id="GO:0048257">
    <property type="term" value="F:3'-flap endonuclease activity"/>
    <property type="evidence" value="ECO:0007669"/>
    <property type="project" value="TreeGrafter"/>
</dbReference>
<feature type="region of interest" description="Disordered" evidence="14">
    <location>
        <begin position="296"/>
        <end position="325"/>
    </location>
</feature>
<keyword evidence="6 13" id="KW-0255">Endonuclease</keyword>
<keyword evidence="4 13" id="KW-0540">Nuclease</keyword>
<dbReference type="InterPro" id="IPR027421">
    <property type="entry name" value="DNA_pol_lamdba_lyase_dom_sf"/>
</dbReference>
<keyword evidence="9 13" id="KW-0460">Magnesium</keyword>
<dbReference type="InterPro" id="IPR010996">
    <property type="entry name" value="HHH_MUS81"/>
</dbReference>
<dbReference type="SUPFAM" id="SSF52980">
    <property type="entry name" value="Restriction endonuclease-like"/>
    <property type="match status" value="1"/>
</dbReference>
<evidence type="ECO:0000256" key="11">
    <source>
        <dbReference type="ARBA" id="ARBA00023204"/>
    </source>
</evidence>
<evidence type="ECO:0000256" key="10">
    <source>
        <dbReference type="ARBA" id="ARBA00023172"/>
    </source>
</evidence>
<dbReference type="Gene3D" id="3.40.50.10130">
    <property type="match status" value="1"/>
</dbReference>
<dbReference type="GO" id="GO:0048476">
    <property type="term" value="C:Holliday junction resolvase complex"/>
    <property type="evidence" value="ECO:0007669"/>
    <property type="project" value="UniProtKB-UniRule"/>
</dbReference>
<evidence type="ECO:0000256" key="9">
    <source>
        <dbReference type="ARBA" id="ARBA00022842"/>
    </source>
</evidence>
<dbReference type="Gene3D" id="1.10.150.110">
    <property type="entry name" value="DNA polymerase beta, N-terminal domain-like"/>
    <property type="match status" value="1"/>
</dbReference>
<dbReference type="PANTHER" id="PTHR13451">
    <property type="entry name" value="CLASS II CROSSOVER JUNCTION ENDONUCLEASE MUS81"/>
    <property type="match status" value="1"/>
</dbReference>
<evidence type="ECO:0000256" key="4">
    <source>
        <dbReference type="ARBA" id="ARBA00022722"/>
    </source>
</evidence>
<keyword evidence="8 13" id="KW-0378">Hydrolase</keyword>
<dbReference type="GO" id="GO:0046872">
    <property type="term" value="F:metal ion binding"/>
    <property type="evidence" value="ECO:0007669"/>
    <property type="project" value="UniProtKB-UniRule"/>
</dbReference>
<dbReference type="Pfam" id="PF21136">
    <property type="entry name" value="WHD_MUS81"/>
    <property type="match status" value="1"/>
</dbReference>
<feature type="compositionally biased region" description="Basic and acidic residues" evidence="14">
    <location>
        <begin position="96"/>
        <end position="105"/>
    </location>
</feature>
<dbReference type="GO" id="GO:0031573">
    <property type="term" value="P:mitotic intra-S DNA damage checkpoint signaling"/>
    <property type="evidence" value="ECO:0007669"/>
    <property type="project" value="TreeGrafter"/>
</dbReference>
<dbReference type="CDD" id="cd21036">
    <property type="entry name" value="WH_MUS81"/>
    <property type="match status" value="1"/>
</dbReference>
<dbReference type="InterPro" id="IPR006166">
    <property type="entry name" value="ERCC4_domain"/>
</dbReference>
<evidence type="ECO:0000313" key="17">
    <source>
        <dbReference type="Proteomes" id="UP001153321"/>
    </source>
</evidence>
<dbReference type="EMBL" id="LR824544">
    <property type="protein sequence ID" value="CAH1636379.1"/>
    <property type="molecule type" value="Genomic_DNA"/>
</dbReference>
<sequence length="613" mass="68807">MPLNAIAMNKKVSCKRVRPNARFEDWLLHLCAEAKAKKSHFEPMLKEAAESLAKYPLPLKTASECIILKGFNKKLCLYLDKCLTSFNENALSDYCENRGRGEPSHSTRSTTISPIPSSQHVTRSISNSPLSESFPSLGFSEPLEINPSSRTSNPDSEKSENVQENVSSDSGPLSSGNKKKKGKPGTYKPAHRSGGYAILVTLLEQSKLNPNCSMTKEHLIEKAQIHCEESFVRPKAGSMYTAWSNMSRLLTKGLVTKTRKKNAEYSLTSEGEKLATELLEASTNIPTVNDMIFNDIPSTSSSTSHTSNSISNTAPKQGSSTSQQQSFIEMKPGDFDIILLIDKNETGGLKKRNDPTIMEFNKYPDLKHDYRSLKVGDFTWIAKHKKHPEQELVLPYVVERKRMDDLAASIKDGRFHEQKFRLRRCGLKNVIYLVEKYDKNKGLGLPLPSLLQALTNTRVQDGFKVRSTNSLNQSVRFLAMMTKRLTIRYGKMTLRNGGEEYDDSDDMKFIVPQAVKLMTFEYFNKSSAKTKPLTVKDTFIKLLLQLKGVSVEKALAITNRYPTPHSLIVAYYKCDQQEGEILLASLKYGDQTRNIGPALSKSVYHLFSSLNPK</sequence>
<dbReference type="PANTHER" id="PTHR13451:SF0">
    <property type="entry name" value="CROSSOVER JUNCTION ENDONUCLEASE MUS81"/>
    <property type="match status" value="1"/>
</dbReference>
<dbReference type="CDD" id="cd20074">
    <property type="entry name" value="XPF_nuclease_Mus81"/>
    <property type="match status" value="1"/>
</dbReference>
<dbReference type="SUPFAM" id="SSF47802">
    <property type="entry name" value="DNA polymerase beta, N-terminal domain-like"/>
    <property type="match status" value="1"/>
</dbReference>
<evidence type="ECO:0000256" key="2">
    <source>
        <dbReference type="ARBA" id="ARBA00004123"/>
    </source>
</evidence>
<dbReference type="InterPro" id="IPR047416">
    <property type="entry name" value="XPF_nuclease_Mus81"/>
</dbReference>
<accession>A0A9P0HZL0</accession>
<dbReference type="EC" id="3.1.22.-" evidence="13"/>
<feature type="region of interest" description="Disordered" evidence="14">
    <location>
        <begin position="96"/>
        <end position="190"/>
    </location>
</feature>
<keyword evidence="10 13" id="KW-0233">DNA recombination</keyword>
<evidence type="ECO:0000256" key="3">
    <source>
        <dbReference type="ARBA" id="ARBA00010015"/>
    </source>
</evidence>
<dbReference type="GO" id="GO:0000712">
    <property type="term" value="P:resolution of meiotic recombination intermediates"/>
    <property type="evidence" value="ECO:0007669"/>
    <property type="project" value="TreeGrafter"/>
</dbReference>
<evidence type="ECO:0000256" key="14">
    <source>
        <dbReference type="SAM" id="MobiDB-lite"/>
    </source>
</evidence>
<keyword evidence="11 13" id="KW-0234">DNA repair</keyword>
<dbReference type="Pfam" id="PF21292">
    <property type="entry name" value="EME1-MUS81_C"/>
    <property type="match status" value="1"/>
</dbReference>
<dbReference type="InterPro" id="IPR033309">
    <property type="entry name" value="Mus81"/>
</dbReference>
<dbReference type="GO" id="GO:0005634">
    <property type="term" value="C:nucleus"/>
    <property type="evidence" value="ECO:0007669"/>
    <property type="project" value="UniProtKB-SubCell"/>
</dbReference>
<keyword evidence="7 13" id="KW-0227">DNA damage</keyword>
<dbReference type="Gene3D" id="1.10.10.10">
    <property type="entry name" value="Winged helix-like DNA-binding domain superfamily/Winged helix DNA-binding domain"/>
    <property type="match status" value="1"/>
</dbReference>
<comment type="subcellular location">
    <subcellularLocation>
        <location evidence="2 13">Nucleus</location>
    </subcellularLocation>
</comment>
<dbReference type="SMART" id="SM00891">
    <property type="entry name" value="ERCC4"/>
    <property type="match status" value="1"/>
</dbReference>
<feature type="compositionally biased region" description="Low complexity" evidence="14">
    <location>
        <begin position="298"/>
        <end position="313"/>
    </location>
</feature>
<evidence type="ECO:0000256" key="5">
    <source>
        <dbReference type="ARBA" id="ARBA00022723"/>
    </source>
</evidence>
<keyword evidence="5 13" id="KW-0479">Metal-binding</keyword>
<evidence type="ECO:0000313" key="16">
    <source>
        <dbReference type="EMBL" id="CAH1636379.1"/>
    </source>
</evidence>
<dbReference type="InterPro" id="IPR036388">
    <property type="entry name" value="WH-like_DNA-bd_sf"/>
</dbReference>
<dbReference type="InterPro" id="IPR011335">
    <property type="entry name" value="Restrct_endonuc-II-like"/>
</dbReference>
<dbReference type="Gene3D" id="1.10.150.670">
    <property type="entry name" value="Crossover junction endonuclease EME1, DNA-binding domain"/>
    <property type="match status" value="1"/>
</dbReference>
<evidence type="ECO:0000256" key="12">
    <source>
        <dbReference type="ARBA" id="ARBA00023242"/>
    </source>
</evidence>
<feature type="compositionally biased region" description="Polar residues" evidence="14">
    <location>
        <begin position="314"/>
        <end position="325"/>
    </location>
</feature>
<gene>
    <name evidence="16" type="ORF">SPLIT_LOCUS1741</name>
</gene>
<feature type="domain" description="ERCC4" evidence="15">
    <location>
        <begin position="338"/>
        <end position="438"/>
    </location>
</feature>
<protein>
    <recommendedName>
        <fullName evidence="13">Crossover junction endonuclease MUS81</fullName>
        <ecNumber evidence="13">3.1.22.-</ecNumber>
    </recommendedName>
</protein>
<dbReference type="Pfam" id="PF14716">
    <property type="entry name" value="HHH_8"/>
    <property type="match status" value="1"/>
</dbReference>
<reference evidence="16" key="1">
    <citation type="submission" date="2022-02" db="EMBL/GenBank/DDBJ databases">
        <authorList>
            <person name="King R."/>
        </authorList>
    </citation>
    <scope>NUCLEOTIDE SEQUENCE</scope>
</reference>